<comment type="subunit">
    <text evidence="3 17">Monomer.</text>
</comment>
<keyword evidence="14 17" id="KW-0234">DNA repair</keyword>
<dbReference type="CDD" id="cd03586">
    <property type="entry name" value="PolY_Pol_IV_kappa"/>
    <property type="match status" value="1"/>
</dbReference>
<reference evidence="19" key="1">
    <citation type="submission" date="2020-12" db="EMBL/GenBank/DDBJ databases">
        <title>Bacterial taxonomy.</title>
        <authorList>
            <person name="Pan X."/>
        </authorList>
    </citation>
    <scope>NUCLEOTIDE SEQUENCE</scope>
    <source>
        <strain evidence="19">M0105</strain>
    </source>
</reference>
<dbReference type="FunFam" id="3.40.1170.60:FF:000001">
    <property type="entry name" value="DNA polymerase IV"/>
    <property type="match status" value="1"/>
</dbReference>
<dbReference type="PROSITE" id="PS50173">
    <property type="entry name" value="UMUC"/>
    <property type="match status" value="1"/>
</dbReference>
<dbReference type="InterPro" id="IPR036775">
    <property type="entry name" value="DNA_pol_Y-fam_lit_finger_sf"/>
</dbReference>
<evidence type="ECO:0000256" key="17">
    <source>
        <dbReference type="HAMAP-Rule" id="MF_01113"/>
    </source>
</evidence>
<name>A0A8J7SD62_9RHOB</name>
<dbReference type="Gene3D" id="3.40.1170.60">
    <property type="match status" value="1"/>
</dbReference>
<comment type="function">
    <text evidence="15 17">Poorly processive, error-prone DNA polymerase involved in untargeted mutagenesis. Copies undamaged DNA at stalled replication forks, which arise in vivo from mismatched or misaligned primer ends. These misaligned primers can be extended by PolIV. Exhibits no 3'-5' exonuclease (proofreading) activity. May be involved in translesional synthesis, in conjunction with the beta clamp from PolIII.</text>
</comment>
<evidence type="ECO:0000256" key="9">
    <source>
        <dbReference type="ARBA" id="ARBA00022723"/>
    </source>
</evidence>
<evidence type="ECO:0000256" key="14">
    <source>
        <dbReference type="ARBA" id="ARBA00023204"/>
    </source>
</evidence>
<evidence type="ECO:0000256" key="8">
    <source>
        <dbReference type="ARBA" id="ARBA00022705"/>
    </source>
</evidence>
<feature type="site" description="Substrate discrimination" evidence="17">
    <location>
        <position position="48"/>
    </location>
</feature>
<dbReference type="GO" id="GO:0005829">
    <property type="term" value="C:cytosol"/>
    <property type="evidence" value="ECO:0007669"/>
    <property type="project" value="TreeGrafter"/>
</dbReference>
<keyword evidence="9 17" id="KW-0479">Metal-binding</keyword>
<dbReference type="RefSeq" id="WP_200608094.1">
    <property type="nucleotide sequence ID" value="NZ_JAEHHL010000002.1"/>
</dbReference>
<dbReference type="GO" id="GO:0042276">
    <property type="term" value="P:error-prone translesion synthesis"/>
    <property type="evidence" value="ECO:0007669"/>
    <property type="project" value="TreeGrafter"/>
</dbReference>
<dbReference type="InterPro" id="IPR050116">
    <property type="entry name" value="DNA_polymerase-Y"/>
</dbReference>
<keyword evidence="11 17" id="KW-0460">Magnesium</keyword>
<feature type="binding site" evidence="17">
    <location>
        <position position="136"/>
    </location>
    <ligand>
        <name>Mg(2+)</name>
        <dbReference type="ChEBI" id="CHEBI:18420"/>
    </ligand>
</feature>
<dbReference type="GO" id="GO:0009432">
    <property type="term" value="P:SOS response"/>
    <property type="evidence" value="ECO:0007669"/>
    <property type="project" value="TreeGrafter"/>
</dbReference>
<evidence type="ECO:0000256" key="3">
    <source>
        <dbReference type="ARBA" id="ARBA00011245"/>
    </source>
</evidence>
<dbReference type="Pfam" id="PF11799">
    <property type="entry name" value="IMS_C"/>
    <property type="match status" value="1"/>
</dbReference>
<evidence type="ECO:0000259" key="18">
    <source>
        <dbReference type="PROSITE" id="PS50173"/>
    </source>
</evidence>
<dbReference type="InterPro" id="IPR001126">
    <property type="entry name" value="UmuC"/>
</dbReference>
<keyword evidence="20" id="KW-1185">Reference proteome</keyword>
<evidence type="ECO:0000256" key="7">
    <source>
        <dbReference type="ARBA" id="ARBA00022695"/>
    </source>
</evidence>
<dbReference type="SUPFAM" id="SSF56672">
    <property type="entry name" value="DNA/RNA polymerases"/>
    <property type="match status" value="1"/>
</dbReference>
<comment type="subcellular location">
    <subcellularLocation>
        <location evidence="1 17">Cytoplasm</location>
    </subcellularLocation>
</comment>
<evidence type="ECO:0000313" key="19">
    <source>
        <dbReference type="EMBL" id="MBK0398641.1"/>
    </source>
</evidence>
<evidence type="ECO:0000256" key="1">
    <source>
        <dbReference type="ARBA" id="ARBA00004496"/>
    </source>
</evidence>
<organism evidence="19 20">
    <name type="scientific">Thermohalobaculum xanthum</name>
    <dbReference type="NCBI Taxonomy" id="2753746"/>
    <lineage>
        <taxon>Bacteria</taxon>
        <taxon>Pseudomonadati</taxon>
        <taxon>Pseudomonadota</taxon>
        <taxon>Alphaproteobacteria</taxon>
        <taxon>Rhodobacterales</taxon>
        <taxon>Paracoccaceae</taxon>
        <taxon>Thermohalobaculum</taxon>
    </lineage>
</organism>
<evidence type="ECO:0000256" key="13">
    <source>
        <dbReference type="ARBA" id="ARBA00023125"/>
    </source>
</evidence>
<dbReference type="SUPFAM" id="SSF100879">
    <property type="entry name" value="Lesion bypass DNA polymerase (Y-family), little finger domain"/>
    <property type="match status" value="1"/>
</dbReference>
<sequence length="419" mass="45655">MEALCRDCLSWFDHDPGPRCPACGRRRVLAHAELGSLSIAHMDCDAFYASVEKRDDPALADRPLIVGGGRRGVVSTCCYIARIAGVRSAMPMFRAIELCPDAVVLRPRMEHYAAVSRQIRARMEALTPLVEPLSLDEAFLDLSGTQRLFGAPPALSMARLAQQIEDEVGVTVSVGLSHNKYLAKLASDLDKPRGFSVIGRAETRAFLAPRPVRSIWGVGAAMAAKLEADGLRRNADLAAADPVHLTARYGSAGQRLWELAQGIDRRRVSPNEAPKSISSEITFDDDIADADALTGHLWRLALRTSDRAKAKGIVGHGVTVKLKGADFRQITRQMRLERPTNLAETIFRAAEPLLAGAMDHAPFRLIGVGIGALEPESVTREDDALFTVADSPTDRAERATDQIRARFGRDAIIRGRGLR</sequence>
<evidence type="ECO:0000256" key="6">
    <source>
        <dbReference type="ARBA" id="ARBA00022679"/>
    </source>
</evidence>
<keyword evidence="4 17" id="KW-0515">Mutator protein</keyword>
<keyword evidence="8 17" id="KW-0235">DNA replication</keyword>
<dbReference type="Gene3D" id="3.30.70.270">
    <property type="match status" value="1"/>
</dbReference>
<comment type="catalytic activity">
    <reaction evidence="16 17">
        <text>DNA(n) + a 2'-deoxyribonucleoside 5'-triphosphate = DNA(n+1) + diphosphate</text>
        <dbReference type="Rhea" id="RHEA:22508"/>
        <dbReference type="Rhea" id="RHEA-COMP:17339"/>
        <dbReference type="Rhea" id="RHEA-COMP:17340"/>
        <dbReference type="ChEBI" id="CHEBI:33019"/>
        <dbReference type="ChEBI" id="CHEBI:61560"/>
        <dbReference type="ChEBI" id="CHEBI:173112"/>
        <dbReference type="EC" id="2.7.7.7"/>
    </reaction>
</comment>
<comment type="caution">
    <text evidence="19">The sequence shown here is derived from an EMBL/GenBank/DDBJ whole genome shotgun (WGS) entry which is preliminary data.</text>
</comment>
<evidence type="ECO:0000256" key="16">
    <source>
        <dbReference type="ARBA" id="ARBA00049244"/>
    </source>
</evidence>
<evidence type="ECO:0000256" key="2">
    <source>
        <dbReference type="ARBA" id="ARBA00010945"/>
    </source>
</evidence>
<dbReference type="GO" id="GO:0003887">
    <property type="term" value="F:DNA-directed DNA polymerase activity"/>
    <property type="evidence" value="ECO:0007669"/>
    <property type="project" value="UniProtKB-UniRule"/>
</dbReference>
<dbReference type="GO" id="GO:0000287">
    <property type="term" value="F:magnesium ion binding"/>
    <property type="evidence" value="ECO:0007669"/>
    <property type="project" value="UniProtKB-UniRule"/>
</dbReference>
<dbReference type="Proteomes" id="UP000655420">
    <property type="component" value="Unassembled WGS sequence"/>
</dbReference>
<dbReference type="NCBIfam" id="NF002677">
    <property type="entry name" value="PRK02406.1"/>
    <property type="match status" value="1"/>
</dbReference>
<dbReference type="Pfam" id="PF00817">
    <property type="entry name" value="IMS"/>
    <property type="match status" value="1"/>
</dbReference>
<dbReference type="InterPro" id="IPR043502">
    <property type="entry name" value="DNA/RNA_pol_sf"/>
</dbReference>
<evidence type="ECO:0000256" key="10">
    <source>
        <dbReference type="ARBA" id="ARBA00022763"/>
    </source>
</evidence>
<dbReference type="Gene3D" id="3.30.1490.100">
    <property type="entry name" value="DNA polymerase, Y-family, little finger domain"/>
    <property type="match status" value="1"/>
</dbReference>
<dbReference type="InterPro" id="IPR022880">
    <property type="entry name" value="DNApol_IV"/>
</dbReference>
<evidence type="ECO:0000256" key="12">
    <source>
        <dbReference type="ARBA" id="ARBA00022932"/>
    </source>
</evidence>
<dbReference type="EMBL" id="JAEHHL010000002">
    <property type="protein sequence ID" value="MBK0398641.1"/>
    <property type="molecule type" value="Genomic_DNA"/>
</dbReference>
<dbReference type="GO" id="GO:0006281">
    <property type="term" value="P:DNA repair"/>
    <property type="evidence" value="ECO:0007669"/>
    <property type="project" value="UniProtKB-UniRule"/>
</dbReference>
<dbReference type="AlphaFoldDB" id="A0A8J7SD62"/>
<feature type="domain" description="UmuC" evidence="18">
    <location>
        <begin position="39"/>
        <end position="219"/>
    </location>
</feature>
<accession>A0A8J7SD62</accession>
<evidence type="ECO:0000256" key="5">
    <source>
        <dbReference type="ARBA" id="ARBA00022490"/>
    </source>
</evidence>
<comment type="similarity">
    <text evidence="2 17">Belongs to the DNA polymerase type-Y family.</text>
</comment>
<comment type="cofactor">
    <cofactor evidence="17">
        <name>Mg(2+)</name>
        <dbReference type="ChEBI" id="CHEBI:18420"/>
    </cofactor>
    <text evidence="17">Binds 2 magnesium ions per subunit.</text>
</comment>
<keyword evidence="12 17" id="KW-0239">DNA-directed DNA polymerase</keyword>
<dbReference type="PANTHER" id="PTHR11076">
    <property type="entry name" value="DNA REPAIR POLYMERASE UMUC / TRANSFERASE FAMILY MEMBER"/>
    <property type="match status" value="1"/>
</dbReference>
<keyword evidence="13 17" id="KW-0238">DNA-binding</keyword>
<evidence type="ECO:0000313" key="20">
    <source>
        <dbReference type="Proteomes" id="UP000655420"/>
    </source>
</evidence>
<dbReference type="HAMAP" id="MF_01113">
    <property type="entry name" value="DNApol_IV"/>
    <property type="match status" value="1"/>
</dbReference>
<dbReference type="Gene3D" id="1.10.150.20">
    <property type="entry name" value="5' to 3' exonuclease, C-terminal subdomain"/>
    <property type="match status" value="1"/>
</dbReference>
<gene>
    <name evidence="17" type="primary">dinB</name>
    <name evidence="19" type="ORF">H0I76_05535</name>
</gene>
<feature type="binding site" evidence="17">
    <location>
        <position position="43"/>
    </location>
    <ligand>
        <name>Mg(2+)</name>
        <dbReference type="ChEBI" id="CHEBI:18420"/>
    </ligand>
</feature>
<dbReference type="InterPro" id="IPR043128">
    <property type="entry name" value="Rev_trsase/Diguanyl_cyclase"/>
</dbReference>
<keyword evidence="7 17" id="KW-0548">Nucleotidyltransferase</keyword>
<dbReference type="InterPro" id="IPR017961">
    <property type="entry name" value="DNA_pol_Y-fam_little_finger"/>
</dbReference>
<evidence type="ECO:0000256" key="11">
    <source>
        <dbReference type="ARBA" id="ARBA00022842"/>
    </source>
</evidence>
<evidence type="ECO:0000256" key="15">
    <source>
        <dbReference type="ARBA" id="ARBA00025589"/>
    </source>
</evidence>
<dbReference type="InterPro" id="IPR024728">
    <property type="entry name" value="PolY_HhH_motif"/>
</dbReference>
<evidence type="ECO:0000256" key="4">
    <source>
        <dbReference type="ARBA" id="ARBA00022457"/>
    </source>
</evidence>
<dbReference type="Pfam" id="PF11798">
    <property type="entry name" value="IMS_HHH"/>
    <property type="match status" value="1"/>
</dbReference>
<dbReference type="EC" id="2.7.7.7" evidence="17"/>
<keyword evidence="6 17" id="KW-0808">Transferase</keyword>
<dbReference type="NCBIfam" id="NF002751">
    <property type="entry name" value="PRK02794.1"/>
    <property type="match status" value="1"/>
</dbReference>
<keyword evidence="10 17" id="KW-0227">DNA damage</keyword>
<dbReference type="GO" id="GO:0006261">
    <property type="term" value="P:DNA-templated DNA replication"/>
    <property type="evidence" value="ECO:0007669"/>
    <property type="project" value="UniProtKB-UniRule"/>
</dbReference>
<dbReference type="PANTHER" id="PTHR11076:SF33">
    <property type="entry name" value="DNA POLYMERASE KAPPA"/>
    <property type="match status" value="1"/>
</dbReference>
<keyword evidence="5 17" id="KW-0963">Cytoplasm</keyword>
<proteinExistence type="inferred from homology"/>
<protein>
    <recommendedName>
        <fullName evidence="17">DNA polymerase IV</fullName>
        <shortName evidence="17">Pol IV</shortName>
        <ecNumber evidence="17">2.7.7.7</ecNumber>
    </recommendedName>
</protein>
<feature type="active site" evidence="17">
    <location>
        <position position="137"/>
    </location>
</feature>
<dbReference type="GO" id="GO:0003684">
    <property type="term" value="F:damaged DNA binding"/>
    <property type="evidence" value="ECO:0007669"/>
    <property type="project" value="InterPro"/>
</dbReference>
<dbReference type="FunFam" id="3.30.1490.100:FF:000004">
    <property type="entry name" value="DNA polymerase IV"/>
    <property type="match status" value="1"/>
</dbReference>